<accession>A0A7W7KDU0</accession>
<protein>
    <submittedName>
        <fullName evidence="1">Chromosome partitioning protein</fullName>
    </submittedName>
</protein>
<name>A0A7W7KDU0_9SPHN</name>
<proteinExistence type="predicted"/>
<dbReference type="CDD" id="cd02042">
    <property type="entry name" value="ParAB_family"/>
    <property type="match status" value="1"/>
</dbReference>
<evidence type="ECO:0000313" key="2">
    <source>
        <dbReference type="Proteomes" id="UP000555448"/>
    </source>
</evidence>
<evidence type="ECO:0000313" key="1">
    <source>
        <dbReference type="EMBL" id="MBB4861014.1"/>
    </source>
</evidence>
<dbReference type="Proteomes" id="UP000555448">
    <property type="component" value="Unassembled WGS sequence"/>
</dbReference>
<dbReference type="PANTHER" id="PTHR13696:SF99">
    <property type="entry name" value="COBYRINIC ACID AC-DIAMIDE SYNTHASE"/>
    <property type="match status" value="1"/>
</dbReference>
<dbReference type="SUPFAM" id="SSF52540">
    <property type="entry name" value="P-loop containing nucleoside triphosphate hydrolases"/>
    <property type="match status" value="1"/>
</dbReference>
<keyword evidence="2" id="KW-1185">Reference proteome</keyword>
<dbReference type="InterPro" id="IPR027417">
    <property type="entry name" value="P-loop_NTPase"/>
</dbReference>
<dbReference type="InterPro" id="IPR050678">
    <property type="entry name" value="DNA_Partitioning_ATPase"/>
</dbReference>
<dbReference type="InterPro" id="IPR009744">
    <property type="entry name" value="VirC1"/>
</dbReference>
<gene>
    <name evidence="1" type="ORF">HNO88_004362</name>
</gene>
<dbReference type="RefSeq" id="WP_184250665.1">
    <property type="nucleotide sequence ID" value="NZ_JACHLR010000044.1"/>
</dbReference>
<dbReference type="Gene3D" id="3.40.50.300">
    <property type="entry name" value="P-loop containing nucleotide triphosphate hydrolases"/>
    <property type="match status" value="1"/>
</dbReference>
<dbReference type="AlphaFoldDB" id="A0A7W7KDU0"/>
<dbReference type="PIRSF" id="PIRSF009320">
    <property type="entry name" value="Nuc_binding_HP_1000"/>
    <property type="match status" value="1"/>
</dbReference>
<organism evidence="1 2">
    <name type="scientific">Novosphingobium chloroacetimidivorans</name>
    <dbReference type="NCBI Taxonomy" id="1428314"/>
    <lineage>
        <taxon>Bacteria</taxon>
        <taxon>Pseudomonadati</taxon>
        <taxon>Pseudomonadota</taxon>
        <taxon>Alphaproteobacteria</taxon>
        <taxon>Sphingomonadales</taxon>
        <taxon>Sphingomonadaceae</taxon>
        <taxon>Novosphingobium</taxon>
    </lineage>
</organism>
<dbReference type="PANTHER" id="PTHR13696">
    <property type="entry name" value="P-LOOP CONTAINING NUCLEOSIDE TRIPHOSPHATE HYDROLASE"/>
    <property type="match status" value="1"/>
</dbReference>
<comment type="caution">
    <text evidence="1">The sequence shown here is derived from an EMBL/GenBank/DDBJ whole genome shotgun (WGS) entry which is preliminary data.</text>
</comment>
<sequence length="223" mass="23426">MPVISMISPKGGVGKTTAAVVLATELAASHSVTIIDADPNQPVKTWAELGRHAARLKVIAGVNQENITDAIEAASAESVFVVVDVEGTASLTAAYAVGMSDFVLVPCQGSTLDARQATKALKIIRDAGRLSGGQKPHAILFTKTNPAIRTRNLTHVARQLTKAGIPALDTELNEREAFRSIFSFGGGLSDLDPSEVANLDKAKANAKALAKEVMDRIKEVISS</sequence>
<dbReference type="Pfam" id="PF07015">
    <property type="entry name" value="VirC1"/>
    <property type="match status" value="1"/>
</dbReference>
<reference evidence="1 2" key="1">
    <citation type="submission" date="2020-08" db="EMBL/GenBank/DDBJ databases">
        <title>Functional genomics of gut bacteria from endangered species of beetles.</title>
        <authorList>
            <person name="Carlos-Shanley C."/>
        </authorList>
    </citation>
    <scope>NUCLEOTIDE SEQUENCE [LARGE SCALE GENOMIC DNA]</scope>
    <source>
        <strain evidence="1 2">S00245</strain>
    </source>
</reference>
<dbReference type="EMBL" id="JACHLR010000044">
    <property type="protein sequence ID" value="MBB4861014.1"/>
    <property type="molecule type" value="Genomic_DNA"/>
</dbReference>